<dbReference type="HOGENOM" id="CLU_1352862_0_0_10"/>
<feature type="transmembrane region" description="Helical" evidence="1">
    <location>
        <begin position="49"/>
        <end position="67"/>
    </location>
</feature>
<evidence type="ECO:0008006" key="4">
    <source>
        <dbReference type="Google" id="ProtNLM"/>
    </source>
</evidence>
<dbReference type="Gene3D" id="3.90.1570.10">
    <property type="entry name" value="tt1808, chain A"/>
    <property type="match status" value="1"/>
</dbReference>
<keyword evidence="3" id="KW-1185">Reference proteome</keyword>
<dbReference type="Proteomes" id="UP000033054">
    <property type="component" value="Chromosome"/>
</dbReference>
<dbReference type="EMBL" id="CP010429">
    <property type="protein sequence ID" value="AKD56704.1"/>
    <property type="molecule type" value="Genomic_DNA"/>
</dbReference>
<dbReference type="OrthoDB" id="942191at2"/>
<sequence>MTVAVATSPKKQRKSGVPTYLIYETLNGRALYYRGYRDVKTGKKTPAEIMGSSSLQATLVATLVMFLGRVINRRKYLVVTNESGIHLDRGNNLSNDIAIFDKSSGLTLSDKYFTVPPKIAIEVDVRIEPEEFSGKESGYVYAKTERLLAFGVETVIWITTEPKKIFVATRTAPWLTQNWDASVPVLDDVVLNLAELLHEEGIEF</sequence>
<evidence type="ECO:0000313" key="3">
    <source>
        <dbReference type="Proteomes" id="UP000033054"/>
    </source>
</evidence>
<evidence type="ECO:0000313" key="2">
    <source>
        <dbReference type="EMBL" id="AKD56704.1"/>
    </source>
</evidence>
<accession>A0A0E3ZY09</accession>
<dbReference type="InterPro" id="IPR012296">
    <property type="entry name" value="Nuclease_put_TT1808"/>
</dbReference>
<dbReference type="PATRIC" id="fig|1379870.5.peg.4137"/>
<keyword evidence="1" id="KW-0812">Transmembrane</keyword>
<dbReference type="KEGG" id="srd:SD10_19165"/>
<protein>
    <recommendedName>
        <fullName evidence="4">Restriction endonuclease domain-containing protein</fullName>
    </recommendedName>
</protein>
<gene>
    <name evidence="2" type="ORF">SD10_19165</name>
</gene>
<reference evidence="2 3" key="1">
    <citation type="journal article" date="2014" name="Curr. Microbiol.">
        <title>Spirosoma radiotolerans sp. nov., a gamma-radiation-resistant bacterium isolated from gamma ray-irradiated soil.</title>
        <authorList>
            <person name="Lee J.J."/>
            <person name="Srinivasan S."/>
            <person name="Lim S."/>
            <person name="Joe M."/>
            <person name="Im S."/>
            <person name="Bae S.I."/>
            <person name="Park K.R."/>
            <person name="Han J.H."/>
            <person name="Park S.H."/>
            <person name="Joo B.M."/>
            <person name="Park S.J."/>
            <person name="Kim M.K."/>
        </authorList>
    </citation>
    <scope>NUCLEOTIDE SEQUENCE [LARGE SCALE GENOMIC DNA]</scope>
    <source>
        <strain evidence="2 3">DG5A</strain>
    </source>
</reference>
<proteinExistence type="predicted"/>
<keyword evidence="1" id="KW-1133">Transmembrane helix</keyword>
<organism evidence="2 3">
    <name type="scientific">Spirosoma radiotolerans</name>
    <dbReference type="NCBI Taxonomy" id="1379870"/>
    <lineage>
        <taxon>Bacteria</taxon>
        <taxon>Pseudomonadati</taxon>
        <taxon>Bacteroidota</taxon>
        <taxon>Cytophagia</taxon>
        <taxon>Cytophagales</taxon>
        <taxon>Cytophagaceae</taxon>
        <taxon>Spirosoma</taxon>
    </lineage>
</organism>
<keyword evidence="1" id="KW-0472">Membrane</keyword>
<dbReference type="RefSeq" id="WP_046575946.1">
    <property type="nucleotide sequence ID" value="NZ_CP010429.1"/>
</dbReference>
<dbReference type="AlphaFoldDB" id="A0A0E3ZY09"/>
<name>A0A0E3ZY09_9BACT</name>
<evidence type="ECO:0000256" key="1">
    <source>
        <dbReference type="SAM" id="Phobius"/>
    </source>
</evidence>